<evidence type="ECO:0000313" key="2">
    <source>
        <dbReference type="Proteomes" id="UP000198582"/>
    </source>
</evidence>
<dbReference type="OrthoDB" id="191189at2"/>
<dbReference type="Proteomes" id="UP000198582">
    <property type="component" value="Unassembled WGS sequence"/>
</dbReference>
<name>A0A1H8XBS2_9PSEU</name>
<dbReference type="EMBL" id="FOEF01000007">
    <property type="protein sequence ID" value="SEP37424.1"/>
    <property type="molecule type" value="Genomic_DNA"/>
</dbReference>
<protein>
    <submittedName>
        <fullName evidence="1">Uncharacterized protein</fullName>
    </submittedName>
</protein>
<dbReference type="AlphaFoldDB" id="A0A1H8XBS2"/>
<reference evidence="1 2" key="1">
    <citation type="submission" date="2016-10" db="EMBL/GenBank/DDBJ databases">
        <authorList>
            <person name="de Groot N.N."/>
        </authorList>
    </citation>
    <scope>NUCLEOTIDE SEQUENCE [LARGE SCALE GENOMIC DNA]</scope>
    <source>
        <strain evidence="1 2">DSM 44993</strain>
    </source>
</reference>
<gene>
    <name evidence="1" type="ORF">SAMN04489732_1078</name>
</gene>
<evidence type="ECO:0000313" key="1">
    <source>
        <dbReference type="EMBL" id="SEP37424.1"/>
    </source>
</evidence>
<sequence>MTAAESTPDTTVIVRHRLRAELVFAQPWLRRLLGAHSGLELDADGLRVRLGPWVVSTPVGNLAGAEVVGPFNPVKALGVRLSLADHGLTFAASAGRAVCIRFHRPVPGIEPTGLLRHPGLTVAVAGPELVAEAVNRIARP</sequence>
<organism evidence="1 2">
    <name type="scientific">Amycolatopsis saalfeldensis</name>
    <dbReference type="NCBI Taxonomy" id="394193"/>
    <lineage>
        <taxon>Bacteria</taxon>
        <taxon>Bacillati</taxon>
        <taxon>Actinomycetota</taxon>
        <taxon>Actinomycetes</taxon>
        <taxon>Pseudonocardiales</taxon>
        <taxon>Pseudonocardiaceae</taxon>
        <taxon>Amycolatopsis</taxon>
    </lineage>
</organism>
<accession>A0A1H8XBS2</accession>
<dbReference type="RefSeq" id="WP_091617949.1">
    <property type="nucleotide sequence ID" value="NZ_FOEF01000007.1"/>
</dbReference>
<proteinExistence type="predicted"/>
<keyword evidence="2" id="KW-1185">Reference proteome</keyword>